<organism evidence="2 3">
    <name type="scientific">Polyplosphaeria fusca</name>
    <dbReference type="NCBI Taxonomy" id="682080"/>
    <lineage>
        <taxon>Eukaryota</taxon>
        <taxon>Fungi</taxon>
        <taxon>Dikarya</taxon>
        <taxon>Ascomycota</taxon>
        <taxon>Pezizomycotina</taxon>
        <taxon>Dothideomycetes</taxon>
        <taxon>Pleosporomycetidae</taxon>
        <taxon>Pleosporales</taxon>
        <taxon>Tetraplosphaeriaceae</taxon>
        <taxon>Polyplosphaeria</taxon>
    </lineage>
</organism>
<name>A0A9P4QYW9_9PLEO</name>
<keyword evidence="3" id="KW-1185">Reference proteome</keyword>
<protein>
    <submittedName>
        <fullName evidence="2">Uncharacterized protein</fullName>
    </submittedName>
</protein>
<feature type="region of interest" description="Disordered" evidence="1">
    <location>
        <begin position="86"/>
        <end position="105"/>
    </location>
</feature>
<evidence type="ECO:0000313" key="2">
    <source>
        <dbReference type="EMBL" id="KAF2735414.1"/>
    </source>
</evidence>
<dbReference type="Proteomes" id="UP000799444">
    <property type="component" value="Unassembled WGS sequence"/>
</dbReference>
<evidence type="ECO:0000313" key="3">
    <source>
        <dbReference type="Proteomes" id="UP000799444"/>
    </source>
</evidence>
<dbReference type="AlphaFoldDB" id="A0A9P4QYW9"/>
<sequence length="429" mass="46656">MKGSGREMAREGVVLRGAVSSWYLSFGDAVGAWESDREGQSRLKHVANAKKPPGEPDWREARIARDLEISSTARYIGRREPCAAVRPPAGNWPSSPARPSVAEGGRGSRYIQYKTTPDARHHTPDNPDFLQTSDQPIAVVWHPASALLWCNSGRRALHGPSGREGAVPYPQRPVISTKGHERWSREVTRCRCFFRPSCWNCPTSRSCWHGWPSHSISPSDAVRHAPPHICTRPYDFAPCCSQVAVPDQGHGEPKTPPAVERPGRLQRAVAVAAILAVQSVSSSVSGLGPASHPSEILAVCHGVETLRFTSPWPKASLAESASPAGNVLAGNQSTGIHGQHLGPSPNHNPSKLYKNPALRSRRRRGFAATRATGSLTLLVVLPRRVMGQSDADAPPARHGSSIVSRRSRCGDMLFLEAFQSQYMPTPHRC</sequence>
<dbReference type="EMBL" id="ML996136">
    <property type="protein sequence ID" value="KAF2735414.1"/>
    <property type="molecule type" value="Genomic_DNA"/>
</dbReference>
<gene>
    <name evidence="2" type="ORF">EJ04DRAFT_600978</name>
</gene>
<comment type="caution">
    <text evidence="2">The sequence shown here is derived from an EMBL/GenBank/DDBJ whole genome shotgun (WGS) entry which is preliminary data.</text>
</comment>
<reference evidence="2" key="1">
    <citation type="journal article" date="2020" name="Stud. Mycol.">
        <title>101 Dothideomycetes genomes: a test case for predicting lifestyles and emergence of pathogens.</title>
        <authorList>
            <person name="Haridas S."/>
            <person name="Albert R."/>
            <person name="Binder M."/>
            <person name="Bloem J."/>
            <person name="Labutti K."/>
            <person name="Salamov A."/>
            <person name="Andreopoulos B."/>
            <person name="Baker S."/>
            <person name="Barry K."/>
            <person name="Bills G."/>
            <person name="Bluhm B."/>
            <person name="Cannon C."/>
            <person name="Castanera R."/>
            <person name="Culley D."/>
            <person name="Daum C."/>
            <person name="Ezra D."/>
            <person name="Gonzalez J."/>
            <person name="Henrissat B."/>
            <person name="Kuo A."/>
            <person name="Liang C."/>
            <person name="Lipzen A."/>
            <person name="Lutzoni F."/>
            <person name="Magnuson J."/>
            <person name="Mondo S."/>
            <person name="Nolan M."/>
            <person name="Ohm R."/>
            <person name="Pangilinan J."/>
            <person name="Park H.-J."/>
            <person name="Ramirez L."/>
            <person name="Alfaro M."/>
            <person name="Sun H."/>
            <person name="Tritt A."/>
            <person name="Yoshinaga Y."/>
            <person name="Zwiers L.-H."/>
            <person name="Turgeon B."/>
            <person name="Goodwin S."/>
            <person name="Spatafora J."/>
            <person name="Crous P."/>
            <person name="Grigoriev I."/>
        </authorList>
    </citation>
    <scope>NUCLEOTIDE SEQUENCE</scope>
    <source>
        <strain evidence="2">CBS 125425</strain>
    </source>
</reference>
<accession>A0A9P4QYW9</accession>
<evidence type="ECO:0000256" key="1">
    <source>
        <dbReference type="SAM" id="MobiDB-lite"/>
    </source>
</evidence>
<proteinExistence type="predicted"/>